<comment type="caution">
    <text evidence="5">The sequence shown here is derived from an EMBL/GenBank/DDBJ whole genome shotgun (WGS) entry which is preliminary data.</text>
</comment>
<evidence type="ECO:0000256" key="1">
    <source>
        <dbReference type="ARBA" id="ARBA00006534"/>
    </source>
</evidence>
<keyword evidence="4" id="KW-0720">Serine protease</keyword>
<dbReference type="SUPFAM" id="SSF52317">
    <property type="entry name" value="Class I glutamine amidotransferase-like"/>
    <property type="match status" value="1"/>
</dbReference>
<evidence type="ECO:0000256" key="2">
    <source>
        <dbReference type="ARBA" id="ARBA00022670"/>
    </source>
</evidence>
<evidence type="ECO:0000313" key="5">
    <source>
        <dbReference type="EMBL" id="OIQ74257.1"/>
    </source>
</evidence>
<comment type="similarity">
    <text evidence="1">Belongs to the peptidase S51 family.</text>
</comment>
<reference evidence="5" key="1">
    <citation type="submission" date="2016-10" db="EMBL/GenBank/DDBJ databases">
        <title>Sequence of Gallionella enrichment culture.</title>
        <authorList>
            <person name="Poehlein A."/>
            <person name="Muehling M."/>
            <person name="Daniel R."/>
        </authorList>
    </citation>
    <scope>NUCLEOTIDE SEQUENCE</scope>
</reference>
<name>A0A1J5PRZ7_9ZZZZ</name>
<dbReference type="Pfam" id="PF03575">
    <property type="entry name" value="Peptidase_S51"/>
    <property type="match status" value="1"/>
</dbReference>
<dbReference type="GO" id="GO:0006508">
    <property type="term" value="P:proteolysis"/>
    <property type="evidence" value="ECO:0007669"/>
    <property type="project" value="UniProtKB-KW"/>
</dbReference>
<accession>A0A1J5PRZ7</accession>
<dbReference type="Gene3D" id="3.40.50.880">
    <property type="match status" value="1"/>
</dbReference>
<proteinExistence type="inferred from homology"/>
<evidence type="ECO:0000256" key="4">
    <source>
        <dbReference type="ARBA" id="ARBA00022825"/>
    </source>
</evidence>
<organism evidence="5">
    <name type="scientific">mine drainage metagenome</name>
    <dbReference type="NCBI Taxonomy" id="410659"/>
    <lineage>
        <taxon>unclassified sequences</taxon>
        <taxon>metagenomes</taxon>
        <taxon>ecological metagenomes</taxon>
    </lineage>
</organism>
<evidence type="ECO:0000256" key="3">
    <source>
        <dbReference type="ARBA" id="ARBA00022801"/>
    </source>
</evidence>
<keyword evidence="5" id="KW-0224">Dipeptidase</keyword>
<gene>
    <name evidence="5" type="primary">pepE_2</name>
    <name evidence="5" type="ORF">GALL_440960</name>
</gene>
<sequence length="223" mass="23782">MAGMGGVFLGGGGSVEDESALWSEFVKDGQRILYWPMALPTREHAFAERWLLGSLAPRGSFDVVMWSSVAGHGPEEMVGFDLVFIGGGNTYALLNDLQRHEFLEPTRQFVANGGSLYGGSAGAVLAGADISTAEPFDSNDVDLKDTSALNLLFGAVLQPHYEPSHDERLQNYAAETLTTVIAVPERCGLVVRDGQARNVAPATVAIFGPGAVHFRSAGEAWNL</sequence>
<dbReference type="EMBL" id="MLJW01002572">
    <property type="protein sequence ID" value="OIQ74257.1"/>
    <property type="molecule type" value="Genomic_DNA"/>
</dbReference>
<protein>
    <submittedName>
        <fullName evidence="5">Peptidase E</fullName>
        <ecNumber evidence="5">3.4.13.21</ecNumber>
    </submittedName>
</protein>
<dbReference type="InterPro" id="IPR005320">
    <property type="entry name" value="Peptidase_S51"/>
</dbReference>
<keyword evidence="3 5" id="KW-0378">Hydrolase</keyword>
<dbReference type="AlphaFoldDB" id="A0A1J5PRZ7"/>
<dbReference type="EC" id="3.4.13.21" evidence="5"/>
<dbReference type="InterPro" id="IPR029062">
    <property type="entry name" value="Class_I_gatase-like"/>
</dbReference>
<keyword evidence="2" id="KW-0645">Protease</keyword>
<dbReference type="GO" id="GO:0008236">
    <property type="term" value="F:serine-type peptidase activity"/>
    <property type="evidence" value="ECO:0007669"/>
    <property type="project" value="UniProtKB-KW"/>
</dbReference>
<dbReference type="PANTHER" id="PTHR20842">
    <property type="entry name" value="PROTEASE S51 ALPHA-ASPARTYL DIPEPTIDASE"/>
    <property type="match status" value="1"/>
</dbReference>
<dbReference type="PANTHER" id="PTHR20842:SF0">
    <property type="entry name" value="ALPHA-ASPARTYL DIPEPTIDASE"/>
    <property type="match status" value="1"/>
</dbReference>
<dbReference type="GO" id="GO:0016805">
    <property type="term" value="F:dipeptidase activity"/>
    <property type="evidence" value="ECO:0007669"/>
    <property type="project" value="UniProtKB-KW"/>
</dbReference>